<dbReference type="RefSeq" id="WP_073433933.1">
    <property type="nucleotide sequence ID" value="NZ_BJXU01000109.1"/>
</dbReference>
<name>A0A1M7C873_9GAMM</name>
<evidence type="ECO:0000256" key="6">
    <source>
        <dbReference type="ARBA" id="ARBA00022840"/>
    </source>
</evidence>
<dbReference type="SUPFAM" id="SSF52540">
    <property type="entry name" value="P-loop containing nucleoside triphosphate hydrolases"/>
    <property type="match status" value="1"/>
</dbReference>
<evidence type="ECO:0000256" key="7">
    <source>
        <dbReference type="ARBA" id="ARBA00023016"/>
    </source>
</evidence>
<dbReference type="SMART" id="SM00487">
    <property type="entry name" value="DEXDc"/>
    <property type="match status" value="1"/>
</dbReference>
<dbReference type="SMART" id="SM00490">
    <property type="entry name" value="HELICc"/>
    <property type="match status" value="1"/>
</dbReference>
<dbReference type="CDD" id="cd00268">
    <property type="entry name" value="DEADc"/>
    <property type="match status" value="1"/>
</dbReference>
<dbReference type="Pfam" id="PF00271">
    <property type="entry name" value="Helicase_C"/>
    <property type="match status" value="1"/>
</dbReference>
<feature type="compositionally biased region" description="Basic and acidic residues" evidence="13">
    <location>
        <begin position="443"/>
        <end position="471"/>
    </location>
</feature>
<dbReference type="PROSITE" id="PS51195">
    <property type="entry name" value="Q_MOTIF"/>
    <property type="match status" value="1"/>
</dbReference>
<dbReference type="InterPro" id="IPR001650">
    <property type="entry name" value="Helicase_C-like"/>
</dbReference>
<dbReference type="PANTHER" id="PTHR47963">
    <property type="entry name" value="DEAD-BOX ATP-DEPENDENT RNA HELICASE 47, MITOCHONDRIAL"/>
    <property type="match status" value="1"/>
</dbReference>
<organism evidence="18 19">
    <name type="scientific">Halomonas cupida</name>
    <dbReference type="NCBI Taxonomy" id="44933"/>
    <lineage>
        <taxon>Bacteria</taxon>
        <taxon>Pseudomonadati</taxon>
        <taxon>Pseudomonadota</taxon>
        <taxon>Gammaproteobacteria</taxon>
        <taxon>Oceanospirillales</taxon>
        <taxon>Halomonadaceae</taxon>
        <taxon>Halomonas</taxon>
    </lineage>
</organism>
<dbReference type="AlphaFoldDB" id="A0A1M7C873"/>
<keyword evidence="7" id="KW-0346">Stress response</keyword>
<keyword evidence="6 12" id="KW-0067">ATP-binding</keyword>
<evidence type="ECO:0000259" key="16">
    <source>
        <dbReference type="PROSITE" id="PS51195"/>
    </source>
</evidence>
<dbReference type="EC" id="3.6.4.13" evidence="1"/>
<dbReference type="InterPro" id="IPR005580">
    <property type="entry name" value="DbpA/CsdA_RNA-bd_dom"/>
</dbReference>
<dbReference type="InterPro" id="IPR057325">
    <property type="entry name" value="DeaD_dimer"/>
</dbReference>
<dbReference type="PROSITE" id="PS51192">
    <property type="entry name" value="HELICASE_ATP_BIND_1"/>
    <property type="match status" value="1"/>
</dbReference>
<feature type="compositionally biased region" description="Basic and acidic residues" evidence="13">
    <location>
        <begin position="546"/>
        <end position="569"/>
    </location>
</feature>
<feature type="domain" description="Helicase ATP-binding" evidence="14">
    <location>
        <begin position="40"/>
        <end position="211"/>
    </location>
</feature>
<dbReference type="GO" id="GO:0003724">
    <property type="term" value="F:RNA helicase activity"/>
    <property type="evidence" value="ECO:0007669"/>
    <property type="project" value="UniProtKB-EC"/>
</dbReference>
<comment type="catalytic activity">
    <reaction evidence="9">
        <text>ATP + H2O = ADP + phosphate + H(+)</text>
        <dbReference type="Rhea" id="RHEA:13065"/>
        <dbReference type="ChEBI" id="CHEBI:15377"/>
        <dbReference type="ChEBI" id="CHEBI:15378"/>
        <dbReference type="ChEBI" id="CHEBI:30616"/>
        <dbReference type="ChEBI" id="CHEBI:43474"/>
        <dbReference type="ChEBI" id="CHEBI:456216"/>
        <dbReference type="EC" id="3.6.4.13"/>
    </reaction>
</comment>
<dbReference type="EMBL" id="FRCA01000002">
    <property type="protein sequence ID" value="SHL63404.1"/>
    <property type="molecule type" value="Genomic_DNA"/>
</dbReference>
<evidence type="ECO:0000256" key="12">
    <source>
        <dbReference type="RuleBase" id="RU000492"/>
    </source>
</evidence>
<dbReference type="InterPro" id="IPR011545">
    <property type="entry name" value="DEAD/DEAH_box_helicase_dom"/>
</dbReference>
<evidence type="ECO:0000313" key="19">
    <source>
        <dbReference type="Proteomes" id="UP000184123"/>
    </source>
</evidence>
<dbReference type="Proteomes" id="UP000321726">
    <property type="component" value="Unassembled WGS sequence"/>
</dbReference>
<sequence length="580" mass="63277">MTSTTVASPSFGDLALLPAVLSAIETLGYETPSPIQAQTIPALLEGRDMLGQAQTGTGKTAAFALPLLSRLEISRREPQVLVLAPTRELAQQVAVSFSRYGQNLSGLEVATLCGGQEYREQLSALRRGAQVVVGTPGRVIDHLDRGSLKLNGLRSLVLDEADEMLRMGFIDDVKRVVADTPDDTQRVFFSATLPTEIERIVNKYLLDPVKVAIEARTTTAEGIEQRLVRVDGGAKLEALARIIEVEPVDAAIVFVRTRAACTTLMEQLSARGVNVASLSGDLDQSLRERTITRLKRGKIDVLIATDVAARGLDVPRITHVINYDLPQDAEAYTHRIGRTGRAGRTGIAITFAGFREGRKVGWLEQATGQKMAVMELPDEAAIRGHRDEVFHHRVVASLTRGAEEQRALVERLVEEGHDPVELACAFASMARADEPPIGRLQAPRRERNDRNERGGSRDRDGRAPRRRDDRTPSVGMTRYRVSVGHKDGVKPGQLVGALANEGGIEGSRIGRIDIRNAFSVVELPNGLPESIIAKMSRARVAGRPLDISEDRGGDRGSSDRAPRRRRDEDGAAPVRRQSRA</sequence>
<evidence type="ECO:0000256" key="2">
    <source>
        <dbReference type="ARBA" id="ARBA00022490"/>
    </source>
</evidence>
<dbReference type="InterPro" id="IPR012677">
    <property type="entry name" value="Nucleotide-bd_a/b_plait_sf"/>
</dbReference>
<dbReference type="Gene3D" id="3.30.70.330">
    <property type="match status" value="1"/>
</dbReference>
<keyword evidence="4 12" id="KW-0378">Hydrolase</keyword>
<dbReference type="GO" id="GO:0005840">
    <property type="term" value="C:ribosome"/>
    <property type="evidence" value="ECO:0007669"/>
    <property type="project" value="TreeGrafter"/>
</dbReference>
<dbReference type="InterPro" id="IPR014001">
    <property type="entry name" value="Helicase_ATP-bd"/>
</dbReference>
<evidence type="ECO:0000256" key="13">
    <source>
        <dbReference type="SAM" id="MobiDB-lite"/>
    </source>
</evidence>
<dbReference type="GO" id="GO:0009409">
    <property type="term" value="P:response to cold"/>
    <property type="evidence" value="ECO:0007669"/>
    <property type="project" value="TreeGrafter"/>
</dbReference>
<dbReference type="PANTHER" id="PTHR47963:SF8">
    <property type="entry name" value="ATP-DEPENDENT RNA HELICASE DEAD"/>
    <property type="match status" value="1"/>
</dbReference>
<dbReference type="PROSITE" id="PS00039">
    <property type="entry name" value="DEAD_ATP_HELICASE"/>
    <property type="match status" value="1"/>
</dbReference>
<dbReference type="GO" id="GO:0005524">
    <property type="term" value="F:ATP binding"/>
    <property type="evidence" value="ECO:0007669"/>
    <property type="project" value="UniProtKB-KW"/>
</dbReference>
<evidence type="ECO:0000256" key="11">
    <source>
        <dbReference type="PROSITE-ProRule" id="PRU00552"/>
    </source>
</evidence>
<dbReference type="FunFam" id="3.40.50.300:FF:000108">
    <property type="entry name" value="ATP-dependent RNA helicase RhlE"/>
    <property type="match status" value="1"/>
</dbReference>
<dbReference type="Proteomes" id="UP000184123">
    <property type="component" value="Unassembled WGS sequence"/>
</dbReference>
<dbReference type="InterPro" id="IPR000629">
    <property type="entry name" value="RNA-helicase_DEAD-box_CS"/>
</dbReference>
<dbReference type="Pfam" id="PF00270">
    <property type="entry name" value="DEAD"/>
    <property type="match status" value="1"/>
</dbReference>
<dbReference type="Pfam" id="PF03880">
    <property type="entry name" value="DbpA"/>
    <property type="match status" value="1"/>
</dbReference>
<protein>
    <recommendedName>
        <fullName evidence="10">DEAD-box ATP-dependent RNA helicase RhpA</fullName>
        <ecNumber evidence="1">3.6.4.13</ecNumber>
    </recommendedName>
</protein>
<reference evidence="18 19" key="1">
    <citation type="submission" date="2016-11" db="EMBL/GenBank/DDBJ databases">
        <authorList>
            <person name="Jaros S."/>
            <person name="Januszkiewicz K."/>
            <person name="Wedrychowicz H."/>
        </authorList>
    </citation>
    <scope>NUCLEOTIDE SEQUENCE [LARGE SCALE GENOMIC DNA]</scope>
    <source>
        <strain evidence="18 19">DSM 4740</strain>
    </source>
</reference>
<dbReference type="STRING" id="44933.SAMN05660971_01001"/>
<evidence type="ECO:0000313" key="17">
    <source>
        <dbReference type="EMBL" id="GEN24782.1"/>
    </source>
</evidence>
<evidence type="ECO:0000256" key="9">
    <source>
        <dbReference type="ARBA" id="ARBA00047984"/>
    </source>
</evidence>
<feature type="region of interest" description="Disordered" evidence="13">
    <location>
        <begin position="542"/>
        <end position="580"/>
    </location>
</feature>
<dbReference type="OrthoDB" id="9805696at2"/>
<evidence type="ECO:0000256" key="1">
    <source>
        <dbReference type="ARBA" id="ARBA00012552"/>
    </source>
</evidence>
<dbReference type="InterPro" id="IPR027417">
    <property type="entry name" value="P-loop_NTPase"/>
</dbReference>
<dbReference type="GO" id="GO:0005829">
    <property type="term" value="C:cytosol"/>
    <property type="evidence" value="ECO:0007669"/>
    <property type="project" value="TreeGrafter"/>
</dbReference>
<dbReference type="EMBL" id="BJXU01000109">
    <property type="protein sequence ID" value="GEN24782.1"/>
    <property type="molecule type" value="Genomic_DNA"/>
</dbReference>
<evidence type="ECO:0000313" key="18">
    <source>
        <dbReference type="EMBL" id="SHL63404.1"/>
    </source>
</evidence>
<dbReference type="CDD" id="cd12499">
    <property type="entry name" value="RRM_EcCsdA_like"/>
    <property type="match status" value="1"/>
</dbReference>
<evidence type="ECO:0000256" key="8">
    <source>
        <dbReference type="ARBA" id="ARBA00038437"/>
    </source>
</evidence>
<evidence type="ECO:0000259" key="14">
    <source>
        <dbReference type="PROSITE" id="PS51192"/>
    </source>
</evidence>
<dbReference type="InterPro" id="IPR050547">
    <property type="entry name" value="DEAD_box_RNA_helicases"/>
</dbReference>
<dbReference type="GO" id="GO:0016787">
    <property type="term" value="F:hydrolase activity"/>
    <property type="evidence" value="ECO:0007669"/>
    <property type="project" value="UniProtKB-KW"/>
</dbReference>
<feature type="domain" description="DEAD-box RNA helicase Q" evidence="16">
    <location>
        <begin position="9"/>
        <end position="37"/>
    </location>
</feature>
<dbReference type="GO" id="GO:0033592">
    <property type="term" value="F:RNA strand annealing activity"/>
    <property type="evidence" value="ECO:0007669"/>
    <property type="project" value="TreeGrafter"/>
</dbReference>
<dbReference type="Gene3D" id="3.40.50.300">
    <property type="entry name" value="P-loop containing nucleotide triphosphate hydrolases"/>
    <property type="match status" value="2"/>
</dbReference>
<evidence type="ECO:0000256" key="5">
    <source>
        <dbReference type="ARBA" id="ARBA00022806"/>
    </source>
</evidence>
<evidence type="ECO:0000259" key="15">
    <source>
        <dbReference type="PROSITE" id="PS51194"/>
    </source>
</evidence>
<gene>
    <name evidence="17" type="primary">deaD</name>
    <name evidence="17" type="ORF">HCU01_27310</name>
    <name evidence="18" type="ORF">SAMN05660971_01001</name>
</gene>
<keyword evidence="3 12" id="KW-0547">Nucleotide-binding</keyword>
<keyword evidence="2" id="KW-0963">Cytoplasm</keyword>
<keyword evidence="20" id="KW-1185">Reference proteome</keyword>
<dbReference type="CDD" id="cd18787">
    <property type="entry name" value="SF2_C_DEAD"/>
    <property type="match status" value="1"/>
</dbReference>
<dbReference type="InterPro" id="IPR014014">
    <property type="entry name" value="RNA_helicase_DEAD_Q_motif"/>
</dbReference>
<keyword evidence="5 12" id="KW-0347">Helicase</keyword>
<evidence type="ECO:0000313" key="20">
    <source>
        <dbReference type="Proteomes" id="UP000321726"/>
    </source>
</evidence>
<evidence type="ECO:0000256" key="10">
    <source>
        <dbReference type="ARBA" id="ARBA00074363"/>
    </source>
</evidence>
<feature type="region of interest" description="Disordered" evidence="13">
    <location>
        <begin position="433"/>
        <end position="479"/>
    </location>
</feature>
<proteinExistence type="inferred from homology"/>
<feature type="short sequence motif" description="Q motif" evidence="11">
    <location>
        <begin position="9"/>
        <end position="37"/>
    </location>
</feature>
<dbReference type="Pfam" id="PF25399">
    <property type="entry name" value="DeaD_dimer"/>
    <property type="match status" value="1"/>
</dbReference>
<evidence type="ECO:0000256" key="4">
    <source>
        <dbReference type="ARBA" id="ARBA00022801"/>
    </source>
</evidence>
<dbReference type="InterPro" id="IPR034415">
    <property type="entry name" value="CsdA_RRM"/>
</dbReference>
<feature type="domain" description="Helicase C-terminal" evidence="15">
    <location>
        <begin position="235"/>
        <end position="382"/>
    </location>
</feature>
<dbReference type="PROSITE" id="PS51194">
    <property type="entry name" value="HELICASE_CTER"/>
    <property type="match status" value="1"/>
</dbReference>
<evidence type="ECO:0000256" key="3">
    <source>
        <dbReference type="ARBA" id="ARBA00022741"/>
    </source>
</evidence>
<comment type="similarity">
    <text evidence="8 12">Belongs to the DEAD box helicase family.</text>
</comment>
<reference evidence="17 20" key="2">
    <citation type="submission" date="2019-07" db="EMBL/GenBank/DDBJ databases">
        <title>Whole genome shotgun sequence of Halomonas cupida NBRC 102219.</title>
        <authorList>
            <person name="Hosoyama A."/>
            <person name="Uohara A."/>
            <person name="Ohji S."/>
            <person name="Ichikawa N."/>
        </authorList>
    </citation>
    <scope>NUCLEOTIDE SEQUENCE [LARGE SCALE GENOMIC DNA]</scope>
    <source>
        <strain evidence="17 20">NBRC 102219</strain>
    </source>
</reference>
<dbReference type="InterPro" id="IPR044742">
    <property type="entry name" value="DEAD/DEAH_RhlB"/>
</dbReference>
<accession>A0A1M7C873</accession>
<dbReference type="GO" id="GO:0042255">
    <property type="term" value="P:ribosome assembly"/>
    <property type="evidence" value="ECO:0007669"/>
    <property type="project" value="UniProtKB-ARBA"/>
</dbReference>